<feature type="compositionally biased region" description="Polar residues" evidence="2">
    <location>
        <begin position="359"/>
        <end position="368"/>
    </location>
</feature>
<evidence type="ECO:0000313" key="3">
    <source>
        <dbReference type="EMBL" id="KAJ8312785.1"/>
    </source>
</evidence>
<evidence type="ECO:0000256" key="1">
    <source>
        <dbReference type="ARBA" id="ARBA00022553"/>
    </source>
</evidence>
<gene>
    <name evidence="3" type="ORF">KUTeg_010158</name>
</gene>
<dbReference type="PANTHER" id="PTHR14429:SF22">
    <property type="entry name" value="AGAP013055-PA"/>
    <property type="match status" value="1"/>
</dbReference>
<dbReference type="EMBL" id="JARBDR010000440">
    <property type="protein sequence ID" value="KAJ8312785.1"/>
    <property type="molecule type" value="Genomic_DNA"/>
</dbReference>
<evidence type="ECO:0000256" key="2">
    <source>
        <dbReference type="SAM" id="MobiDB-lite"/>
    </source>
</evidence>
<organism evidence="3 4">
    <name type="scientific">Tegillarca granosa</name>
    <name type="common">Malaysian cockle</name>
    <name type="synonym">Anadara granosa</name>
    <dbReference type="NCBI Taxonomy" id="220873"/>
    <lineage>
        <taxon>Eukaryota</taxon>
        <taxon>Metazoa</taxon>
        <taxon>Spiralia</taxon>
        <taxon>Lophotrochozoa</taxon>
        <taxon>Mollusca</taxon>
        <taxon>Bivalvia</taxon>
        <taxon>Autobranchia</taxon>
        <taxon>Pteriomorphia</taxon>
        <taxon>Arcoida</taxon>
        <taxon>Arcoidea</taxon>
        <taxon>Arcidae</taxon>
        <taxon>Tegillarca</taxon>
    </lineage>
</organism>
<feature type="compositionally biased region" description="Basic and acidic residues" evidence="2">
    <location>
        <begin position="304"/>
        <end position="321"/>
    </location>
</feature>
<feature type="region of interest" description="Disordered" evidence="2">
    <location>
        <begin position="218"/>
        <end position="427"/>
    </location>
</feature>
<feature type="compositionally biased region" description="Low complexity" evidence="2">
    <location>
        <begin position="231"/>
        <end position="248"/>
    </location>
</feature>
<protein>
    <submittedName>
        <fullName evidence="3">Uncharacterized protein</fullName>
    </submittedName>
</protein>
<name>A0ABQ9F5X8_TEGGR</name>
<keyword evidence="4" id="KW-1185">Reference proteome</keyword>
<dbReference type="Proteomes" id="UP001217089">
    <property type="component" value="Unassembled WGS sequence"/>
</dbReference>
<evidence type="ECO:0000313" key="4">
    <source>
        <dbReference type="Proteomes" id="UP001217089"/>
    </source>
</evidence>
<keyword evidence="1" id="KW-0597">Phosphoprotein</keyword>
<proteinExistence type="predicted"/>
<sequence length="555" mass="60834">MKRINIKEFIYEKFSFADLLRKMASDASSDIFTTVSRNISYQQYDLDTVKMYAIPKCSTYVALNVHVIHDELVSTAYSVFIATKQLINESLKRDIKKKNFPWHLDNFHLSENARNNCRSSKCDKAELFTVDNELAWFFPLKIGMKNNLLCQSRECLNSAITTCVNSLPCMTTVTTITSISKGITSGTTTTTTTTTTSAYTTSTVAITTTSATHTAITTSTLSAPPPPQPPSSSVSSISSSPSSVTTNNPTPPSLAAKPVLPSPLSRSPTPKARPQHISRPPSTPTFTKDHRKSTTPTPPPSRTPRREEYRREEYRDREKDYPLPSNISFPKPWPGSSTPNHHHHHPYSPHISQSPGLSPFSSLHSGNPVTPGFTPSHPSLHPTANPHTPGHPHSMFATPLPPGPSTTQLTSSNLGGGGSALSNQSSDSMSIASQEILREELNRRFLAAQDRSTATVLGPPPYMRADIHQHQHMHQHQHQHTHQHMYPLPPPFSASLVPTPAPHLIRYDKIPRFESPFYKPGVSSLQGYPGVSPLVPPAGPGPLNSGIPGAFQPKI</sequence>
<dbReference type="PANTHER" id="PTHR14429">
    <property type="entry name" value="FIBROSIN FAMILY MEMBER"/>
    <property type="match status" value="1"/>
</dbReference>
<reference evidence="3 4" key="1">
    <citation type="submission" date="2022-12" db="EMBL/GenBank/DDBJ databases">
        <title>Chromosome-level genome of Tegillarca granosa.</title>
        <authorList>
            <person name="Kim J."/>
        </authorList>
    </citation>
    <scope>NUCLEOTIDE SEQUENCE [LARGE SCALE GENOMIC DNA]</scope>
    <source>
        <strain evidence="3">Teg-2019</strain>
        <tissue evidence="3">Adductor muscle</tissue>
    </source>
</reference>
<accession>A0ABQ9F5X8</accession>
<comment type="caution">
    <text evidence="3">The sequence shown here is derived from an EMBL/GenBank/DDBJ whole genome shotgun (WGS) entry which is preliminary data.</text>
</comment>
<dbReference type="InterPro" id="IPR023246">
    <property type="entry name" value="AUTS2"/>
</dbReference>